<gene>
    <name evidence="2" type="ORF">ABVK25_005183</name>
</gene>
<sequence length="89" mass="9908">MRPYVAAVLIATVAALPIPNIHFPCNSRQGLEYLSPNVNTLHQVENQQLMNRPRMGKDQVAITVEVKLTEIEANGEDLEEWSRHSGADA</sequence>
<evidence type="ECO:0000256" key="1">
    <source>
        <dbReference type="SAM" id="SignalP"/>
    </source>
</evidence>
<evidence type="ECO:0000313" key="3">
    <source>
        <dbReference type="Proteomes" id="UP001590951"/>
    </source>
</evidence>
<keyword evidence="1" id="KW-0732">Signal</keyword>
<protein>
    <submittedName>
        <fullName evidence="2">Uncharacterized protein</fullName>
    </submittedName>
</protein>
<reference evidence="2 3" key="1">
    <citation type="submission" date="2024-09" db="EMBL/GenBank/DDBJ databases">
        <title>Rethinking Asexuality: The Enigmatic Case of Functional Sexual Genes in Lepraria (Stereocaulaceae).</title>
        <authorList>
            <person name="Doellman M."/>
            <person name="Sun Y."/>
            <person name="Barcenas-Pena A."/>
            <person name="Lumbsch H.T."/>
            <person name="Grewe F."/>
        </authorList>
    </citation>
    <scope>NUCLEOTIDE SEQUENCE [LARGE SCALE GENOMIC DNA]</scope>
    <source>
        <strain evidence="2 3">Grewe 0041</strain>
    </source>
</reference>
<organism evidence="2 3">
    <name type="scientific">Lepraria finkii</name>
    <dbReference type="NCBI Taxonomy" id="1340010"/>
    <lineage>
        <taxon>Eukaryota</taxon>
        <taxon>Fungi</taxon>
        <taxon>Dikarya</taxon>
        <taxon>Ascomycota</taxon>
        <taxon>Pezizomycotina</taxon>
        <taxon>Lecanoromycetes</taxon>
        <taxon>OSLEUM clade</taxon>
        <taxon>Lecanoromycetidae</taxon>
        <taxon>Lecanorales</taxon>
        <taxon>Lecanorineae</taxon>
        <taxon>Stereocaulaceae</taxon>
        <taxon>Lepraria</taxon>
    </lineage>
</organism>
<name>A0ABR4B9Z2_9LECA</name>
<evidence type="ECO:0000313" key="2">
    <source>
        <dbReference type="EMBL" id="KAL2054435.1"/>
    </source>
</evidence>
<feature type="chain" id="PRO_5047405169" evidence="1">
    <location>
        <begin position="16"/>
        <end position="89"/>
    </location>
</feature>
<dbReference type="Proteomes" id="UP001590951">
    <property type="component" value="Unassembled WGS sequence"/>
</dbReference>
<proteinExistence type="predicted"/>
<comment type="caution">
    <text evidence="2">The sequence shown here is derived from an EMBL/GenBank/DDBJ whole genome shotgun (WGS) entry which is preliminary data.</text>
</comment>
<keyword evidence="3" id="KW-1185">Reference proteome</keyword>
<dbReference type="EMBL" id="JBHFEH010000015">
    <property type="protein sequence ID" value="KAL2054435.1"/>
    <property type="molecule type" value="Genomic_DNA"/>
</dbReference>
<accession>A0ABR4B9Z2</accession>
<feature type="signal peptide" evidence="1">
    <location>
        <begin position="1"/>
        <end position="15"/>
    </location>
</feature>